<evidence type="ECO:0000313" key="3">
    <source>
        <dbReference type="Proteomes" id="UP001197378"/>
    </source>
</evidence>
<dbReference type="SMART" id="SM00849">
    <property type="entry name" value="Lactamase_B"/>
    <property type="match status" value="1"/>
</dbReference>
<dbReference type="GO" id="GO:0006749">
    <property type="term" value="P:glutathione metabolic process"/>
    <property type="evidence" value="ECO:0007669"/>
    <property type="project" value="TreeGrafter"/>
</dbReference>
<dbReference type="GO" id="GO:0050313">
    <property type="term" value="F:sulfur dioxygenase activity"/>
    <property type="evidence" value="ECO:0007669"/>
    <property type="project" value="TreeGrafter"/>
</dbReference>
<dbReference type="AlphaFoldDB" id="A0AAE2YRR3"/>
<sequence length="237" mass="26814">MIFRQICSEKEGSLAYILGDPITREAVVIDVAETHLPAVEEFLRSRGLQLRLILVTHWNVSHEKAAETLRENWGARLAAHESVDAASVDMRIRDEDVLYFGEESLRVFHTPGRTPCALTYAWNDRLFTGETILVRGLHPKLRGQAKVRLLARLHALLERFPEETLLYPGAENQGRRLSSIEEFRRRSQLGTGGDSAGFLQRYSHLLPNKNVAKQGEKVRAEKNLHRYGPGKNVPASL</sequence>
<dbReference type="PANTHER" id="PTHR43084">
    <property type="entry name" value="PERSULFIDE DIOXYGENASE ETHE1"/>
    <property type="match status" value="1"/>
</dbReference>
<evidence type="ECO:0000313" key="2">
    <source>
        <dbReference type="EMBL" id="MBU2788876.1"/>
    </source>
</evidence>
<dbReference type="SUPFAM" id="SSF56281">
    <property type="entry name" value="Metallo-hydrolase/oxidoreductase"/>
    <property type="match status" value="1"/>
</dbReference>
<organism evidence="2 3">
    <name type="scientific">Igneacidithiobacillus copahuensis</name>
    <dbReference type="NCBI Taxonomy" id="2724909"/>
    <lineage>
        <taxon>Bacteria</taxon>
        <taxon>Pseudomonadati</taxon>
        <taxon>Pseudomonadota</taxon>
        <taxon>Acidithiobacillia</taxon>
        <taxon>Acidithiobacillales</taxon>
        <taxon>Acidithiobacillaceae</taxon>
        <taxon>Igneacidithiobacillus</taxon>
    </lineage>
</organism>
<comment type="caution">
    <text evidence="2">The sequence shown here is derived from an EMBL/GenBank/DDBJ whole genome shotgun (WGS) entry which is preliminary data.</text>
</comment>
<keyword evidence="3" id="KW-1185">Reference proteome</keyword>
<dbReference type="Proteomes" id="UP001197378">
    <property type="component" value="Unassembled WGS sequence"/>
</dbReference>
<evidence type="ECO:0000259" key="1">
    <source>
        <dbReference type="SMART" id="SM00849"/>
    </source>
</evidence>
<proteinExistence type="predicted"/>
<dbReference type="InterPro" id="IPR036866">
    <property type="entry name" value="RibonucZ/Hydroxyglut_hydro"/>
</dbReference>
<dbReference type="InterPro" id="IPR001279">
    <property type="entry name" value="Metallo-B-lactamas"/>
</dbReference>
<dbReference type="PANTHER" id="PTHR43084:SF1">
    <property type="entry name" value="PERSULFIDE DIOXYGENASE ETHE1, MITOCHONDRIAL"/>
    <property type="match status" value="1"/>
</dbReference>
<dbReference type="InterPro" id="IPR051682">
    <property type="entry name" value="Mito_Persulfide_Diox"/>
</dbReference>
<gene>
    <name evidence="2" type="ORF">HFQ13_11810</name>
</gene>
<protein>
    <submittedName>
        <fullName evidence="2">MBL fold metallo-hydrolase</fullName>
    </submittedName>
</protein>
<name>A0AAE2YRR3_9PROT</name>
<dbReference type="EMBL" id="JAAXYO010000165">
    <property type="protein sequence ID" value="MBU2788876.1"/>
    <property type="molecule type" value="Genomic_DNA"/>
</dbReference>
<reference evidence="2" key="1">
    <citation type="journal article" date="2021" name="ISME J.">
        <title>Genomic evolution of the class Acidithiobacillia: deep-branching Proteobacteria living in extreme acidic conditions.</title>
        <authorList>
            <person name="Moya-Beltran A."/>
            <person name="Beard S."/>
            <person name="Rojas-Villalobos C."/>
            <person name="Issotta F."/>
            <person name="Gallardo Y."/>
            <person name="Ulloa R."/>
            <person name="Giaveno A."/>
            <person name="Degli Esposti M."/>
            <person name="Johnson D.B."/>
            <person name="Quatrini R."/>
        </authorList>
    </citation>
    <scope>NUCLEOTIDE SEQUENCE</scope>
    <source>
        <strain evidence="2">VAN18-1</strain>
    </source>
</reference>
<feature type="domain" description="Metallo-beta-lactamase" evidence="1">
    <location>
        <begin position="12"/>
        <end position="170"/>
    </location>
</feature>
<dbReference type="Gene3D" id="3.60.15.10">
    <property type="entry name" value="Ribonuclease Z/Hydroxyacylglutathione hydrolase-like"/>
    <property type="match status" value="1"/>
</dbReference>
<dbReference type="GO" id="GO:0070813">
    <property type="term" value="P:hydrogen sulfide metabolic process"/>
    <property type="evidence" value="ECO:0007669"/>
    <property type="project" value="TreeGrafter"/>
</dbReference>
<accession>A0AAE2YRR3</accession>
<dbReference type="RefSeq" id="WP_215870950.1">
    <property type="nucleotide sequence ID" value="NZ_JAAXYO010000165.1"/>
</dbReference>